<dbReference type="InterPro" id="IPR013525">
    <property type="entry name" value="ABC2_TM"/>
</dbReference>
<dbReference type="EMBL" id="MCFL01000013">
    <property type="protein sequence ID" value="ORZ37317.1"/>
    <property type="molecule type" value="Genomic_DNA"/>
</dbReference>
<dbReference type="GO" id="GO:0140359">
    <property type="term" value="F:ABC-type transporter activity"/>
    <property type="evidence" value="ECO:0007669"/>
    <property type="project" value="InterPro"/>
</dbReference>
<feature type="transmembrane region" description="Helical" evidence="11">
    <location>
        <begin position="111"/>
        <end position="131"/>
    </location>
</feature>
<keyword evidence="4 11" id="KW-0812">Transmembrane</keyword>
<feature type="transmembrane region" description="Helical" evidence="11">
    <location>
        <begin position="1010"/>
        <end position="1033"/>
    </location>
</feature>
<keyword evidence="5" id="KW-0677">Repeat</keyword>
<dbReference type="Pfam" id="PF12698">
    <property type="entry name" value="ABC2_membrane_3"/>
    <property type="match status" value="1"/>
</dbReference>
<dbReference type="PANTHER" id="PTHR19229:SF36">
    <property type="entry name" value="ATP-BINDING CASSETTE SUB-FAMILY A MEMBER 2"/>
    <property type="match status" value="1"/>
</dbReference>
<name>A0A1Y2HRU7_9FUNG</name>
<dbReference type="STRING" id="765915.A0A1Y2HRU7"/>
<keyword evidence="14" id="KW-1185">Reference proteome</keyword>
<dbReference type="GO" id="GO:0016020">
    <property type="term" value="C:membrane"/>
    <property type="evidence" value="ECO:0007669"/>
    <property type="project" value="InterPro"/>
</dbReference>
<protein>
    <recommendedName>
        <fullName evidence="12">ABC transporter domain-containing protein</fullName>
    </recommendedName>
</protein>
<dbReference type="OrthoDB" id="8061355at2759"/>
<evidence type="ECO:0000256" key="3">
    <source>
        <dbReference type="ARBA" id="ARBA00022448"/>
    </source>
</evidence>
<keyword evidence="7" id="KW-0067">ATP-binding</keyword>
<dbReference type="Pfam" id="PF00005">
    <property type="entry name" value="ABC_tran"/>
    <property type="match status" value="2"/>
</dbReference>
<reference evidence="13 14" key="1">
    <citation type="submission" date="2016-07" db="EMBL/GenBank/DDBJ databases">
        <title>Pervasive Adenine N6-methylation of Active Genes in Fungi.</title>
        <authorList>
            <consortium name="DOE Joint Genome Institute"/>
            <person name="Mondo S.J."/>
            <person name="Dannebaum R.O."/>
            <person name="Kuo R.C."/>
            <person name="Labutti K."/>
            <person name="Haridas S."/>
            <person name="Kuo A."/>
            <person name="Salamov A."/>
            <person name="Ahrendt S.R."/>
            <person name="Lipzen A."/>
            <person name="Sullivan W."/>
            <person name="Andreopoulos W.B."/>
            <person name="Clum A."/>
            <person name="Lindquist E."/>
            <person name="Daum C."/>
            <person name="Ramamoorthy G.K."/>
            <person name="Gryganskyi A."/>
            <person name="Culley D."/>
            <person name="Magnuson J.K."/>
            <person name="James T.Y."/>
            <person name="O'Malley M.A."/>
            <person name="Stajich J.E."/>
            <person name="Spatafora J.W."/>
            <person name="Visel A."/>
            <person name="Grigoriev I.V."/>
        </authorList>
    </citation>
    <scope>NUCLEOTIDE SEQUENCE [LARGE SCALE GENOMIC DNA]</scope>
    <source>
        <strain evidence="13 14">PL171</strain>
    </source>
</reference>
<feature type="transmembrane region" description="Helical" evidence="11">
    <location>
        <begin position="70"/>
        <end position="99"/>
    </location>
</feature>
<keyword evidence="9 11" id="KW-0472">Membrane</keyword>
<dbReference type="Proteomes" id="UP000193411">
    <property type="component" value="Unassembled WGS sequence"/>
</dbReference>
<dbReference type="InterPro" id="IPR026082">
    <property type="entry name" value="ABCA"/>
</dbReference>
<comment type="similarity">
    <text evidence="2">Belongs to the ABC transporter superfamily. ABCA family.</text>
</comment>
<sequence>MSPTTLFRARAPAKTWRRSRTLFPNDSATRSLHPLSFSGFVRSCWSCPTWLVTRTTGLISNLRKLGMSEFAYWLSTYLTASLLILASSLLALLAVPAFPESFQLYTWRPDVILSVYLVTGLHMTAVGLLIVGSLNSAYAANMLCGFLCMACIIVAAIFGFQDSIYLLGSDLSGSATAKAQALARASMWHSMFDPPVKGWLMSALLPFIPMGKVFTELSTYIDVGPQRTRGVVTWANAGVYVSRTFEEFDRVAKAKYKYTTVSTQATMLSTLGLVLATFALTAYINQVVGGPYPLWFPFTRGYWGLGQDGDAQVNAEAEREQALVVRNLKKSFTAGIIKRRTVKAVKDVSLTVRKGRVLALLGTNGAGKSTSISMITGLFRPDAGAVSVFGTANLAKIQQTIGVVTQSDITWPLLTAAEHVQLYAAFKNTVKCTPEYVTDRLTQVGLEGNADGQVGTFSGGMRKRLCVVLCSIGEPPLCILDEPTSSLDPINRLKVHKFIQTLKSHAAVILTTHLLDEADSLGDEICIIDDGQVKATGSSLALKSKYGSGYEVTLLTDGHVPLADMRDLVCAHAPEATLVQRSTDMFSATIPKSSTVTPLVRFLRSDDPKRVAMVQGWEISNETLEQVFLTVAEQAKAERDAAAGVNATDGASANDGDLQPFELPKFTPKKSLAHQIAAVMAKDWAFQMHQPKATIATFALVVLVLFGYVQLMDLARETVCPGGYAAVRKQSDGDPNGDTARTNFDETCDLSVPRQQFVKSAGACVPGLNLACVVGDFRLPSTYQGGSSTGARYWVQGDAAAADSLLSNTNPPLWSLVSLFGPGMNVSAPAIRKMAEDPVAVIKSNVQRMASAAQPASPQCKFRVSYNEEDKVYQGDTNVEPKVEFDGLLPDYAMKINSFSARSSDIHIVVPLLNYGTRHYLSIARPAANGSSCLVVTPTGYAPTAQQNLNQFLSQADPESISAISMSSIDGKLHELLQGTTIAQLRAVTRTNEGVFANLRTVPTVSAPRAIPALITFMMPMSFYVLFFSYLLLPFYEKEARLFEFYRVNGLSVAACWLGHYLFALSLTLPSLVASIVIVAIYIPTASIVSYLLLTLIAIHGSISMAFLLASILSSVTMARLISFLFPPVATVVSASLLITGDTPSFLASLLFPPLPYAHGLRSIVVTATPKWGLSLTGFAMSTVYLALAIALMTFTDKSPFAILKSKVAGLVRGGSGKGHTGGHSQQPLVDVEGSAADADDEDDEVRREREMLLAGGKETDGLAVKAVSLNKSFGSHQVLKNMNLAIAPGLTFGLLGANGCGKSTFLSIVMGSARPTSGNVWVGGKLSTTRDLSSVIGVCPQADLVIGDLTVEENLQFFARLRGASLWGQELDRLVSRCIELVGLKEARHRAAHALSGGMKRRLSMGIAVIGSPQLILADEPSSGLDAANKLGIWKLLGRIRESKTSSIIITTHFLQEADALCSRIGIMAGGRMRVLGNQLTLKSKFGSGYFVHMQVPVIVTEQTGQSLQHLALAAENAALDRIELQIAVHLGVDQQAVRVQHDHQEHLAEQRARGGILNAADMSRAWEIKVKVPLPSSSDLGAVFEFMASGQLGVVDWGVRQSSLEDVFVAVSTKYS</sequence>
<dbReference type="GO" id="GO:0016887">
    <property type="term" value="F:ATP hydrolysis activity"/>
    <property type="evidence" value="ECO:0007669"/>
    <property type="project" value="InterPro"/>
</dbReference>
<dbReference type="InterPro" id="IPR017871">
    <property type="entry name" value="ABC_transporter-like_CS"/>
</dbReference>
<dbReference type="InterPro" id="IPR003593">
    <property type="entry name" value="AAA+_ATPase"/>
</dbReference>
<proteinExistence type="inferred from homology"/>
<evidence type="ECO:0000313" key="14">
    <source>
        <dbReference type="Proteomes" id="UP000193411"/>
    </source>
</evidence>
<dbReference type="InterPro" id="IPR003439">
    <property type="entry name" value="ABC_transporter-like_ATP-bd"/>
</dbReference>
<evidence type="ECO:0000256" key="5">
    <source>
        <dbReference type="ARBA" id="ARBA00022737"/>
    </source>
</evidence>
<evidence type="ECO:0000256" key="8">
    <source>
        <dbReference type="ARBA" id="ARBA00022989"/>
    </source>
</evidence>
<feature type="transmembrane region" description="Helical" evidence="11">
    <location>
        <begin position="265"/>
        <end position="284"/>
    </location>
</feature>
<dbReference type="GO" id="GO:0005524">
    <property type="term" value="F:ATP binding"/>
    <property type="evidence" value="ECO:0007669"/>
    <property type="project" value="UniProtKB-KW"/>
</dbReference>
<organism evidence="13 14">
    <name type="scientific">Catenaria anguillulae PL171</name>
    <dbReference type="NCBI Taxonomy" id="765915"/>
    <lineage>
        <taxon>Eukaryota</taxon>
        <taxon>Fungi</taxon>
        <taxon>Fungi incertae sedis</taxon>
        <taxon>Blastocladiomycota</taxon>
        <taxon>Blastocladiomycetes</taxon>
        <taxon>Blastocladiales</taxon>
        <taxon>Catenariaceae</taxon>
        <taxon>Catenaria</taxon>
    </lineage>
</organism>
<dbReference type="InterPro" id="IPR027417">
    <property type="entry name" value="P-loop_NTPase"/>
</dbReference>
<evidence type="ECO:0000256" key="1">
    <source>
        <dbReference type="ARBA" id="ARBA00004141"/>
    </source>
</evidence>
<evidence type="ECO:0000313" key="13">
    <source>
        <dbReference type="EMBL" id="ORZ37317.1"/>
    </source>
</evidence>
<evidence type="ECO:0000256" key="7">
    <source>
        <dbReference type="ARBA" id="ARBA00022840"/>
    </source>
</evidence>
<evidence type="ECO:0000256" key="2">
    <source>
        <dbReference type="ARBA" id="ARBA00008869"/>
    </source>
</evidence>
<gene>
    <name evidence="13" type="ORF">BCR44DRAFT_1043761</name>
</gene>
<comment type="subcellular location">
    <subcellularLocation>
        <location evidence="1">Membrane</location>
        <topology evidence="1">Multi-pass membrane protein</topology>
    </subcellularLocation>
</comment>
<feature type="domain" description="ABC transporter" evidence="12">
    <location>
        <begin position="323"/>
        <end position="555"/>
    </location>
</feature>
<feature type="transmembrane region" description="Helical" evidence="11">
    <location>
        <begin position="1172"/>
        <end position="1195"/>
    </location>
</feature>
<accession>A0A1Y2HRU7</accession>
<feature type="transmembrane region" description="Helical" evidence="11">
    <location>
        <begin position="1054"/>
        <end position="1083"/>
    </location>
</feature>
<keyword evidence="8 11" id="KW-1133">Transmembrane helix</keyword>
<keyword evidence="6" id="KW-0547">Nucleotide-binding</keyword>
<comment type="caution">
    <text evidence="13">The sequence shown here is derived from an EMBL/GenBank/DDBJ whole genome shotgun (WGS) entry which is preliminary data.</text>
</comment>
<evidence type="ECO:0000256" key="9">
    <source>
        <dbReference type="ARBA" id="ARBA00023136"/>
    </source>
</evidence>
<evidence type="ECO:0000256" key="10">
    <source>
        <dbReference type="SAM" id="MobiDB-lite"/>
    </source>
</evidence>
<feature type="transmembrane region" description="Helical" evidence="11">
    <location>
        <begin position="138"/>
        <end position="160"/>
    </location>
</feature>
<evidence type="ECO:0000259" key="12">
    <source>
        <dbReference type="PROSITE" id="PS50893"/>
    </source>
</evidence>
<dbReference type="Gene3D" id="3.40.50.300">
    <property type="entry name" value="P-loop containing nucleotide triphosphate hydrolases"/>
    <property type="match status" value="2"/>
</dbReference>
<dbReference type="CDD" id="cd03263">
    <property type="entry name" value="ABC_subfamily_A"/>
    <property type="match status" value="2"/>
</dbReference>
<dbReference type="PROSITE" id="PS50893">
    <property type="entry name" value="ABC_TRANSPORTER_2"/>
    <property type="match status" value="2"/>
</dbReference>
<dbReference type="SUPFAM" id="SSF52540">
    <property type="entry name" value="P-loop containing nucleoside triphosphate hydrolases"/>
    <property type="match status" value="2"/>
</dbReference>
<feature type="domain" description="ABC transporter" evidence="12">
    <location>
        <begin position="1265"/>
        <end position="1496"/>
    </location>
</feature>
<evidence type="ECO:0000256" key="4">
    <source>
        <dbReference type="ARBA" id="ARBA00022692"/>
    </source>
</evidence>
<evidence type="ECO:0000256" key="11">
    <source>
        <dbReference type="SAM" id="Phobius"/>
    </source>
</evidence>
<dbReference type="SMART" id="SM00382">
    <property type="entry name" value="AAA"/>
    <property type="match status" value="2"/>
</dbReference>
<feature type="region of interest" description="Disordered" evidence="10">
    <location>
        <begin position="1215"/>
        <end position="1244"/>
    </location>
</feature>
<dbReference type="PROSITE" id="PS00211">
    <property type="entry name" value="ABC_TRANSPORTER_1"/>
    <property type="match status" value="2"/>
</dbReference>
<dbReference type="PANTHER" id="PTHR19229">
    <property type="entry name" value="ATP-BINDING CASSETTE TRANSPORTER SUBFAMILY A ABCA"/>
    <property type="match status" value="1"/>
</dbReference>
<evidence type="ECO:0000256" key="6">
    <source>
        <dbReference type="ARBA" id="ARBA00022741"/>
    </source>
</evidence>
<keyword evidence="3" id="KW-0813">Transport</keyword>